<dbReference type="Pfam" id="PF23562">
    <property type="entry name" value="AMP-binding_C_3"/>
    <property type="match status" value="1"/>
</dbReference>
<dbReference type="Pfam" id="PF00501">
    <property type="entry name" value="AMP-binding"/>
    <property type="match status" value="1"/>
</dbReference>
<dbReference type="PROSITE" id="PS50075">
    <property type="entry name" value="CARRIER"/>
    <property type="match status" value="1"/>
</dbReference>
<dbReference type="SUPFAM" id="SSF56801">
    <property type="entry name" value="Acetyl-CoA synthetase-like"/>
    <property type="match status" value="1"/>
</dbReference>
<keyword evidence="1" id="KW-0596">Phosphopantetheine</keyword>
<dbReference type="EMBL" id="KV878209">
    <property type="protein sequence ID" value="OJJ40106.1"/>
    <property type="molecule type" value="Genomic_DNA"/>
</dbReference>
<accession>A0A1L9RYR1</accession>
<keyword evidence="2" id="KW-0597">Phosphoprotein</keyword>
<dbReference type="Gene3D" id="1.10.1200.10">
    <property type="entry name" value="ACP-like"/>
    <property type="match status" value="1"/>
</dbReference>
<name>A0A1L9RYR1_ASPWE</name>
<dbReference type="Gene3D" id="3.40.50.12780">
    <property type="entry name" value="N-terminal domain of ligase-like"/>
    <property type="match status" value="1"/>
</dbReference>
<dbReference type="AlphaFoldDB" id="A0A1L9RYR1"/>
<evidence type="ECO:0000259" key="3">
    <source>
        <dbReference type="PROSITE" id="PS50075"/>
    </source>
</evidence>
<dbReference type="InterPro" id="IPR051414">
    <property type="entry name" value="Adenylate-forming_Reductase"/>
</dbReference>
<organism evidence="4 5">
    <name type="scientific">Aspergillus wentii DTO 134E9</name>
    <dbReference type="NCBI Taxonomy" id="1073089"/>
    <lineage>
        <taxon>Eukaryota</taxon>
        <taxon>Fungi</taxon>
        <taxon>Dikarya</taxon>
        <taxon>Ascomycota</taxon>
        <taxon>Pezizomycotina</taxon>
        <taxon>Eurotiomycetes</taxon>
        <taxon>Eurotiomycetidae</taxon>
        <taxon>Eurotiales</taxon>
        <taxon>Aspergillaceae</taxon>
        <taxon>Aspergillus</taxon>
        <taxon>Aspergillus subgen. Cremei</taxon>
    </lineage>
</organism>
<dbReference type="PANTHER" id="PTHR43439:SF2">
    <property type="entry name" value="ENZYME, PUTATIVE (JCVI)-RELATED"/>
    <property type="match status" value="1"/>
</dbReference>
<reference evidence="5" key="1">
    <citation type="journal article" date="2017" name="Genome Biol.">
        <title>Comparative genomics reveals high biological diversity and specific adaptations in the industrially and medically important fungal genus Aspergillus.</title>
        <authorList>
            <person name="de Vries R.P."/>
            <person name="Riley R."/>
            <person name="Wiebenga A."/>
            <person name="Aguilar-Osorio G."/>
            <person name="Amillis S."/>
            <person name="Uchima C.A."/>
            <person name="Anderluh G."/>
            <person name="Asadollahi M."/>
            <person name="Askin M."/>
            <person name="Barry K."/>
            <person name="Battaglia E."/>
            <person name="Bayram O."/>
            <person name="Benocci T."/>
            <person name="Braus-Stromeyer S.A."/>
            <person name="Caldana C."/>
            <person name="Canovas D."/>
            <person name="Cerqueira G.C."/>
            <person name="Chen F."/>
            <person name="Chen W."/>
            <person name="Choi C."/>
            <person name="Clum A."/>
            <person name="Dos Santos R.A."/>
            <person name="Damasio A.R."/>
            <person name="Diallinas G."/>
            <person name="Emri T."/>
            <person name="Fekete E."/>
            <person name="Flipphi M."/>
            <person name="Freyberg S."/>
            <person name="Gallo A."/>
            <person name="Gournas C."/>
            <person name="Habgood R."/>
            <person name="Hainaut M."/>
            <person name="Harispe M.L."/>
            <person name="Henrissat B."/>
            <person name="Hilden K.S."/>
            <person name="Hope R."/>
            <person name="Hossain A."/>
            <person name="Karabika E."/>
            <person name="Karaffa L."/>
            <person name="Karanyi Z."/>
            <person name="Krasevec N."/>
            <person name="Kuo A."/>
            <person name="Kusch H."/>
            <person name="LaButti K."/>
            <person name="Lagendijk E.L."/>
            <person name="Lapidus A."/>
            <person name="Levasseur A."/>
            <person name="Lindquist E."/>
            <person name="Lipzen A."/>
            <person name="Logrieco A.F."/>
            <person name="MacCabe A."/>
            <person name="Maekelae M.R."/>
            <person name="Malavazi I."/>
            <person name="Melin P."/>
            <person name="Meyer V."/>
            <person name="Mielnichuk N."/>
            <person name="Miskei M."/>
            <person name="Molnar A.P."/>
            <person name="Mule G."/>
            <person name="Ngan C.Y."/>
            <person name="Orejas M."/>
            <person name="Orosz E."/>
            <person name="Ouedraogo J.P."/>
            <person name="Overkamp K.M."/>
            <person name="Park H.-S."/>
            <person name="Perrone G."/>
            <person name="Piumi F."/>
            <person name="Punt P.J."/>
            <person name="Ram A.F."/>
            <person name="Ramon A."/>
            <person name="Rauscher S."/>
            <person name="Record E."/>
            <person name="Riano-Pachon D.M."/>
            <person name="Robert V."/>
            <person name="Roehrig J."/>
            <person name="Ruller R."/>
            <person name="Salamov A."/>
            <person name="Salih N.S."/>
            <person name="Samson R.A."/>
            <person name="Sandor E."/>
            <person name="Sanguinetti M."/>
            <person name="Schuetze T."/>
            <person name="Sepcic K."/>
            <person name="Shelest E."/>
            <person name="Sherlock G."/>
            <person name="Sophianopoulou V."/>
            <person name="Squina F.M."/>
            <person name="Sun H."/>
            <person name="Susca A."/>
            <person name="Todd R.B."/>
            <person name="Tsang A."/>
            <person name="Unkles S.E."/>
            <person name="van de Wiele N."/>
            <person name="van Rossen-Uffink D."/>
            <person name="Oliveira J.V."/>
            <person name="Vesth T.C."/>
            <person name="Visser J."/>
            <person name="Yu J.-H."/>
            <person name="Zhou M."/>
            <person name="Andersen M.R."/>
            <person name="Archer D.B."/>
            <person name="Baker S.E."/>
            <person name="Benoit I."/>
            <person name="Brakhage A.A."/>
            <person name="Braus G.H."/>
            <person name="Fischer R."/>
            <person name="Frisvad J.C."/>
            <person name="Goldman G.H."/>
            <person name="Houbraken J."/>
            <person name="Oakley B."/>
            <person name="Pocsi I."/>
            <person name="Scazzocchio C."/>
            <person name="Seiboth B."/>
            <person name="vanKuyk P.A."/>
            <person name="Wortman J."/>
            <person name="Dyer P.S."/>
            <person name="Grigoriev I.V."/>
        </authorList>
    </citation>
    <scope>NUCLEOTIDE SEQUENCE [LARGE SCALE GENOMIC DNA]</scope>
    <source>
        <strain evidence="5">DTO 134E9</strain>
    </source>
</reference>
<dbReference type="Pfam" id="PF07993">
    <property type="entry name" value="NAD_binding_4"/>
    <property type="match status" value="1"/>
</dbReference>
<dbReference type="SUPFAM" id="SSF51735">
    <property type="entry name" value="NAD(P)-binding Rossmann-fold domains"/>
    <property type="match status" value="1"/>
</dbReference>
<keyword evidence="5" id="KW-1185">Reference proteome</keyword>
<dbReference type="PANTHER" id="PTHR43439">
    <property type="entry name" value="PHENYLACETATE-COENZYME A LIGASE"/>
    <property type="match status" value="1"/>
</dbReference>
<dbReference type="RefSeq" id="XP_040693782.1">
    <property type="nucleotide sequence ID" value="XM_040829467.1"/>
</dbReference>
<dbReference type="InterPro" id="IPR042099">
    <property type="entry name" value="ANL_N_sf"/>
</dbReference>
<dbReference type="InterPro" id="IPR020845">
    <property type="entry name" value="AMP-binding_CS"/>
</dbReference>
<evidence type="ECO:0000256" key="1">
    <source>
        <dbReference type="ARBA" id="ARBA00022450"/>
    </source>
</evidence>
<dbReference type="SUPFAM" id="SSF47336">
    <property type="entry name" value="ACP-like"/>
    <property type="match status" value="1"/>
</dbReference>
<dbReference type="Gene3D" id="3.40.50.720">
    <property type="entry name" value="NAD(P)-binding Rossmann-like Domain"/>
    <property type="match status" value="1"/>
</dbReference>
<dbReference type="Proteomes" id="UP000184383">
    <property type="component" value="Unassembled WGS sequence"/>
</dbReference>
<dbReference type="VEuPathDB" id="FungiDB:ASPWEDRAFT_144517"/>
<dbReference type="Pfam" id="PF00550">
    <property type="entry name" value="PP-binding"/>
    <property type="match status" value="1"/>
</dbReference>
<proteinExistence type="predicted"/>
<gene>
    <name evidence="4" type="ORF">ASPWEDRAFT_144517</name>
</gene>
<dbReference type="PROSITE" id="PS00455">
    <property type="entry name" value="AMP_BINDING"/>
    <property type="match status" value="1"/>
</dbReference>
<dbReference type="STRING" id="1073089.A0A1L9RYR1"/>
<dbReference type="InterPro" id="IPR036736">
    <property type="entry name" value="ACP-like_sf"/>
</dbReference>
<dbReference type="InterPro" id="IPR009081">
    <property type="entry name" value="PP-bd_ACP"/>
</dbReference>
<feature type="domain" description="Carrier" evidence="3">
    <location>
        <begin position="539"/>
        <end position="625"/>
    </location>
</feature>
<evidence type="ECO:0000313" key="5">
    <source>
        <dbReference type="Proteomes" id="UP000184383"/>
    </source>
</evidence>
<dbReference type="OrthoDB" id="429813at2759"/>
<dbReference type="InterPro" id="IPR000873">
    <property type="entry name" value="AMP-dep_synth/lig_dom"/>
</dbReference>
<dbReference type="InterPro" id="IPR036291">
    <property type="entry name" value="NAD(P)-bd_dom_sf"/>
</dbReference>
<dbReference type="InterPro" id="IPR013120">
    <property type="entry name" value="FAR_NAD-bd"/>
</dbReference>
<evidence type="ECO:0000313" key="4">
    <source>
        <dbReference type="EMBL" id="OJJ40106.1"/>
    </source>
</evidence>
<dbReference type="GeneID" id="63745315"/>
<protein>
    <recommendedName>
        <fullName evidence="3">Carrier domain-containing protein</fullName>
    </recommendedName>
</protein>
<evidence type="ECO:0000256" key="2">
    <source>
        <dbReference type="ARBA" id="ARBA00022553"/>
    </source>
</evidence>
<sequence>MADENKIGQRLLATLLDELARKQPTRRFATIPKTANIDDGFVDISIADLANAVNYMAGWIQKNLGCSSDHASLAYLGANDVRYFVFILACSKTGYKAFLPSPRNSDESFLHLFKVTETNAFLYGAERRQKMSELGALRPDMKMLEIPSLSDMLIGSDVFPYDAVYEKVEDDVLFIIHSSGTTGLPKPVPITHGFMSTIDRSGHFPFPPGRQCSMGVGLEAGDLVLTPGPFFHLMGLYTLIRSLFEGIPVALFPDRPLSTDLFVQTIRHTKPKSAMCPPSILEEMCASPAGLEALSTLDSVAYGGAPLSPEVGDKLSQVTNIQTGMGSSEAGVLMTMAPLVKEDWAYYEWNPFYKTDMQPVGEGMYELVIPRCENRDIHGIFHTYPELHEYRTKDLFTAHPTKPGLWKFAGRYDDVIVLSNGEKFNPVSMEKVIEGHDVVARAAVVGQGRFQAALLIEPNWSVWKEGGDIVEMVWPSVQKANQAALAHGRIMKSKIAVLPRGQYFRTTPKGTVQRLHVGTDFGSLIDALYAGDESEQWSLPENTDIDSICEFVSRLVSEKLDSDINAEDDIFVAGLDSLQTIQLAKDLQGAIRLRFPERSIENVTSQQIYANPTIQQLSTLVYRTIHGQQDGMLSRKETIEGLVRKYTASIPTQEQHHHQQQSQMRIVILTGSTGSLGSYILSSLLSNHSVEKIFCLNRSDAAKRQEQGFIEKGLNPDFERVEFLNASFGHENFGLDADKYKAMTQTVDTIIHNAWQVNFNHGISSFEKQHIHGMRRFIDFSLQSAQQAHIHFISSIGTVGGWNKFTHGPSIPEVPLEDCDVVIPQGYGESKHVAERICLEASRRAGVQTTIYRVGQIAGPTTQKGAWNRQEWLPTLVKTSKAVGAVPDTLGPFSVDWIPVDTLANIITELITSRHTSSSNDTCTVFHLANPSITSWESLIPAVEKSYTVKPSSLSSWIQKLEGINNPTEEDVIAMPAIKLLDFYRGVLAGEGSLSTPLELVRTMQASSTMRRLKAIDVDLMLNWIQQWEF</sequence>